<dbReference type="EMBL" id="BMUE01000008">
    <property type="protein sequence ID" value="GGW59206.1"/>
    <property type="molecule type" value="Genomic_DNA"/>
</dbReference>
<dbReference type="SUPFAM" id="SSF48576">
    <property type="entry name" value="Terpenoid synthases"/>
    <property type="match status" value="1"/>
</dbReference>
<dbReference type="InterPro" id="IPR008949">
    <property type="entry name" value="Isoprenoid_synthase_dom_sf"/>
</dbReference>
<dbReference type="InterPro" id="IPR002060">
    <property type="entry name" value="Squ/phyt_synthse"/>
</dbReference>
<name>A0A918J8B0_9ACTN</name>
<keyword evidence="2" id="KW-1185">Reference proteome</keyword>
<accession>A0A918J8B0</accession>
<evidence type="ECO:0000313" key="2">
    <source>
        <dbReference type="Proteomes" id="UP000620224"/>
    </source>
</evidence>
<proteinExistence type="predicted"/>
<dbReference type="PANTHER" id="PTHR31480">
    <property type="entry name" value="BIFUNCTIONAL LYCOPENE CYCLASE/PHYTOENE SYNTHASE"/>
    <property type="match status" value="1"/>
</dbReference>
<organism evidence="1 2">
    <name type="scientific">Streptomyces lucensis JCM 4490</name>
    <dbReference type="NCBI Taxonomy" id="1306176"/>
    <lineage>
        <taxon>Bacteria</taxon>
        <taxon>Bacillati</taxon>
        <taxon>Actinomycetota</taxon>
        <taxon>Actinomycetes</taxon>
        <taxon>Kitasatosporales</taxon>
        <taxon>Streptomycetaceae</taxon>
        <taxon>Streptomyces</taxon>
    </lineage>
</organism>
<sequence>MNTWTRCLNAAGIREPRQREDYDAQRQMVSRFRRSSYVAAQMLLPRPMLPHVVAVTALMHHGDNLLDTGPKDVRAARWAAWKQQARQVLEGETSEDPLLRTLAHTIKTYPRLLRPVEEYLSTAEAELHCTGFLDEADYQAYVDSYSLPAFMLIAVLLGPDGDDRPYRAACRTFIDGSQRLDFVNDIAEDLREGRLGIPVKTLEDFSVSPEDLAAGRDTPAVRDLLHHQVNEARTALQTAKTLPPLTPAPYRALVRAIVELELLTAEAASARGAGLLRGSATPPLMSTLRLLLGARRKARRVSCPV</sequence>
<dbReference type="AlphaFoldDB" id="A0A918J8B0"/>
<dbReference type="RefSeq" id="WP_190016687.1">
    <property type="nucleotide sequence ID" value="NZ_BMUE01000008.1"/>
</dbReference>
<dbReference type="Gene3D" id="1.10.600.10">
    <property type="entry name" value="Farnesyl Diphosphate Synthase"/>
    <property type="match status" value="1"/>
</dbReference>
<dbReference type="Pfam" id="PF00494">
    <property type="entry name" value="SQS_PSY"/>
    <property type="match status" value="1"/>
</dbReference>
<comment type="caution">
    <text evidence="1">The sequence shown here is derived from an EMBL/GenBank/DDBJ whole genome shotgun (WGS) entry which is preliminary data.</text>
</comment>
<evidence type="ECO:0000313" key="1">
    <source>
        <dbReference type="EMBL" id="GGW59206.1"/>
    </source>
</evidence>
<reference evidence="1" key="1">
    <citation type="journal article" date="2014" name="Int. J. Syst. Evol. Microbiol.">
        <title>Complete genome sequence of Corynebacterium casei LMG S-19264T (=DSM 44701T), isolated from a smear-ripened cheese.</title>
        <authorList>
            <consortium name="US DOE Joint Genome Institute (JGI-PGF)"/>
            <person name="Walter F."/>
            <person name="Albersmeier A."/>
            <person name="Kalinowski J."/>
            <person name="Ruckert C."/>
        </authorList>
    </citation>
    <scope>NUCLEOTIDE SEQUENCE</scope>
    <source>
        <strain evidence="1">JCM 4490</strain>
    </source>
</reference>
<gene>
    <name evidence="1" type="ORF">GCM10010503_40490</name>
</gene>
<evidence type="ECO:0008006" key="3">
    <source>
        <dbReference type="Google" id="ProtNLM"/>
    </source>
</evidence>
<reference evidence="1" key="2">
    <citation type="submission" date="2020-09" db="EMBL/GenBank/DDBJ databases">
        <authorList>
            <person name="Sun Q."/>
            <person name="Ohkuma M."/>
        </authorList>
    </citation>
    <scope>NUCLEOTIDE SEQUENCE</scope>
    <source>
        <strain evidence="1">JCM 4490</strain>
    </source>
</reference>
<protein>
    <recommendedName>
        <fullName evidence="3">Phytoene synthase</fullName>
    </recommendedName>
</protein>
<dbReference type="Proteomes" id="UP000620224">
    <property type="component" value="Unassembled WGS sequence"/>
</dbReference>
<dbReference type="GO" id="GO:0016765">
    <property type="term" value="F:transferase activity, transferring alkyl or aryl (other than methyl) groups"/>
    <property type="evidence" value="ECO:0007669"/>
    <property type="project" value="UniProtKB-ARBA"/>
</dbReference>